<dbReference type="AlphaFoldDB" id="A0A9Q0FPJ0"/>
<sequence>MFVWSLTIQLAITDNFTQILIHPTTVLGLFPRTISLRNKFSTALVSTETPRLKSRLVATQSPGHESSIGKSSTPSGGPDPRLRFGLHVLTMQIFGIGLETMILWEWRQKIMILLGALLTMVLLVMKLEKDVSDSSASSAGEGVNKTPMLESVGNSRSARVEIQSDSRRKRTEKRAKLRNVPTIDQRITRSKSQKMGFESQTKNADANEGMIEENEREVRLADPDQVHRPEIGSGSVRDVIKTRNSQERTPETPASSSNSKANERKIEQVATEVRLEDAGPVTHSGIEVAAPGRDPLSDQVHRPEISTGSVRDGNKTRNSPERTSKTPASSSNSKANERMIEQVATEVKLEDAGPVTYSGIEVLAPGRDPLSGECNSPFVASTLFASINEEDAEINYNCFCCRTTEFRKGLTEVLERSYDEQERFELLGEVSFRTQVERLRNLRGRETRYKTEKMGSSYLDHHIDLAEKMNSAKNNSHESVNI</sequence>
<evidence type="ECO:0000313" key="3">
    <source>
        <dbReference type="Proteomes" id="UP001141552"/>
    </source>
</evidence>
<feature type="region of interest" description="Disordered" evidence="1">
    <location>
        <begin position="134"/>
        <end position="336"/>
    </location>
</feature>
<feature type="compositionally biased region" description="Basic and acidic residues" evidence="1">
    <location>
        <begin position="295"/>
        <end position="304"/>
    </location>
</feature>
<evidence type="ECO:0000256" key="1">
    <source>
        <dbReference type="SAM" id="MobiDB-lite"/>
    </source>
</evidence>
<reference evidence="2" key="2">
    <citation type="journal article" date="2023" name="Plants (Basel)">
        <title>Annotation of the Turnera subulata (Passifloraceae) Draft Genome Reveals the S-Locus Evolved after the Divergence of Turneroideae from Passifloroideae in a Stepwise Manner.</title>
        <authorList>
            <person name="Henning P.M."/>
            <person name="Roalson E.H."/>
            <person name="Mir W."/>
            <person name="McCubbin A.G."/>
            <person name="Shore J.S."/>
        </authorList>
    </citation>
    <scope>NUCLEOTIDE SEQUENCE</scope>
    <source>
        <strain evidence="2">F60SS</strain>
    </source>
</reference>
<dbReference type="OrthoDB" id="850507at2759"/>
<feature type="compositionally biased region" description="Basic and acidic residues" evidence="1">
    <location>
        <begin position="216"/>
        <end position="230"/>
    </location>
</feature>
<dbReference type="EMBL" id="JAKUCV010004487">
    <property type="protein sequence ID" value="KAJ4835208.1"/>
    <property type="molecule type" value="Genomic_DNA"/>
</dbReference>
<name>A0A9Q0FPJ0_9ROSI</name>
<accession>A0A9Q0FPJ0</accession>
<gene>
    <name evidence="2" type="ORF">Tsubulata_026381</name>
</gene>
<dbReference type="PANTHER" id="PTHR34194">
    <property type="entry name" value="F14J8.16 PROTEIN"/>
    <property type="match status" value="1"/>
</dbReference>
<evidence type="ECO:0000313" key="2">
    <source>
        <dbReference type="EMBL" id="KAJ4835208.1"/>
    </source>
</evidence>
<feature type="compositionally biased region" description="Polar residues" evidence="1">
    <location>
        <begin position="57"/>
        <end position="75"/>
    </location>
</feature>
<feature type="region of interest" description="Disordered" evidence="1">
    <location>
        <begin position="56"/>
        <end position="78"/>
    </location>
</feature>
<dbReference type="Proteomes" id="UP001141552">
    <property type="component" value="Unassembled WGS sequence"/>
</dbReference>
<feature type="compositionally biased region" description="Basic residues" evidence="1">
    <location>
        <begin position="167"/>
        <end position="177"/>
    </location>
</feature>
<feature type="compositionally biased region" description="Basic and acidic residues" evidence="1">
    <location>
        <begin position="261"/>
        <end position="277"/>
    </location>
</feature>
<feature type="compositionally biased region" description="Basic and acidic residues" evidence="1">
    <location>
        <begin position="312"/>
        <end position="324"/>
    </location>
</feature>
<reference evidence="2" key="1">
    <citation type="submission" date="2022-02" db="EMBL/GenBank/DDBJ databases">
        <authorList>
            <person name="Henning P.M."/>
            <person name="McCubbin A.G."/>
            <person name="Shore J.S."/>
        </authorList>
    </citation>
    <scope>NUCLEOTIDE SEQUENCE</scope>
    <source>
        <strain evidence="2">F60SS</strain>
        <tissue evidence="2">Leaves</tissue>
    </source>
</reference>
<keyword evidence="3" id="KW-1185">Reference proteome</keyword>
<feature type="compositionally biased region" description="Polar residues" evidence="1">
    <location>
        <begin position="325"/>
        <end position="334"/>
    </location>
</feature>
<dbReference type="PANTHER" id="PTHR34194:SF2">
    <property type="entry name" value="F14J8.16 PROTEIN"/>
    <property type="match status" value="1"/>
</dbReference>
<organism evidence="2 3">
    <name type="scientific">Turnera subulata</name>
    <dbReference type="NCBI Taxonomy" id="218843"/>
    <lineage>
        <taxon>Eukaryota</taxon>
        <taxon>Viridiplantae</taxon>
        <taxon>Streptophyta</taxon>
        <taxon>Embryophyta</taxon>
        <taxon>Tracheophyta</taxon>
        <taxon>Spermatophyta</taxon>
        <taxon>Magnoliopsida</taxon>
        <taxon>eudicotyledons</taxon>
        <taxon>Gunneridae</taxon>
        <taxon>Pentapetalae</taxon>
        <taxon>rosids</taxon>
        <taxon>fabids</taxon>
        <taxon>Malpighiales</taxon>
        <taxon>Passifloraceae</taxon>
        <taxon>Turnera</taxon>
    </lineage>
</organism>
<comment type="caution">
    <text evidence="2">The sequence shown here is derived from an EMBL/GenBank/DDBJ whole genome shotgun (WGS) entry which is preliminary data.</text>
</comment>
<proteinExistence type="predicted"/>
<feature type="compositionally biased region" description="Basic and acidic residues" evidence="1">
    <location>
        <begin position="238"/>
        <end position="250"/>
    </location>
</feature>
<feature type="non-terminal residue" evidence="2">
    <location>
        <position position="482"/>
    </location>
</feature>
<protein>
    <submittedName>
        <fullName evidence="2">Uncharacterized protein</fullName>
    </submittedName>
</protein>